<reference evidence="2 3" key="1">
    <citation type="journal article" date="2020" name="Elife">
        <title>Loss of centromere function drives karyotype evolution in closely related Malassezia species.</title>
        <authorList>
            <person name="Sankaranarayanan S.R."/>
            <person name="Ianiri G."/>
            <person name="Coelho M.A."/>
            <person name="Reza M.H."/>
            <person name="Thimmappa B.C."/>
            <person name="Ganguly P."/>
            <person name="Vadnala R.N."/>
            <person name="Sun S."/>
            <person name="Siddharthan R."/>
            <person name="Tellgren-Roth C."/>
            <person name="Dawson T.L."/>
            <person name="Heitman J."/>
            <person name="Sanyal K."/>
        </authorList>
    </citation>
    <scope>NUCLEOTIDE SEQUENCE [LARGE SCALE GENOMIC DNA]</scope>
    <source>
        <strain evidence="2">CBS14141</strain>
    </source>
</reference>
<evidence type="ECO:0000256" key="1">
    <source>
        <dbReference type="SAM" id="MobiDB-lite"/>
    </source>
</evidence>
<protein>
    <submittedName>
        <fullName evidence="2">Uncharacterized protein</fullName>
    </submittedName>
</protein>
<gene>
    <name evidence="2" type="ORF">GLX27_001633</name>
</gene>
<sequence length="1525" mass="162892">MDASGPPNEMGARECAEDAAPAAPAAAEHARSPASADAAPAAWATASCAYEGTGSEDEAPTALAHDAHAAAVHLDVPGVAPATLAFANVYNSDASSIREVVLHNPTEGACSVTLHGAPGVRWTQLRAQNAAPSTPLWAASEATNTVAWVRADGLSPAHLRAMRHMAANLETVTRLTLVPHERRVLYVEVRVRDVAAQAQREIGTELVHLRTALGVEVDGHTTALPVHISTAAVDVTLALAHPPAPPVEGERAERAERAATSGRERTLVLDVGDVVVGESVSRTLHLTNRSAIECFAQFQRQDEDAEDARDPLVHVVDLADGRALPLVAAPKASTAYAPVPLAAHATRTLAVVLEPRAPCANYEQALTLVNLHAQSESVRVLIRANILGATSDEALAILNACPLDFGDCCGGQWTRQLLILKNTADVPLDVRFQADKDVEVTFQLADLAQARDTTDDDGEGPGTPDVDSGDDDVPLGGSSTTAAARARLVPGAASPPRPDTPPGAGDSDAASSNASQAGSRVASPEPEAARDASPSGPAARIAPLGEGALGAEREPARLASYSVSALAAAQRAPPVSAQRRMHDPVAMLRGAGESQHNQLEELVLRPGAQYRVVVSHRPPREALDATYSAGRLREASFRIYLDHARLRDNARAPGGMQRQTIDCHLRTCTPFISVSPKVVDFGVAGVGTRKPGQIAVTNHADLSTRILLRFVSKVLSMYMDPITVPARQTVEVRMDFFPRRVNDAYRKQITVMNLLNRPNDQIFEVRARNVDLQRVSFHSLFYRILTRTGANYLDFGDVNIHSSRVRSFAIENLCAQRLVLELSVAHPEDLVLYVKAPPRADAPPAADGARDDADARAHPRAGTERKERFLETISTDATALARTDAHASRAPRTPRPARRDDARAATRPARLDLGAALKRGLRGRVTYRQGASMTFKDRTLLHALEPLDLASGPPVDAARLSAKARRVQRLQARDGDGDAPADTRHARTRTPVAPARRTGAGGGSSGSGSGSSSAGGAAGGAPTTPRATAARTHTSPALTGQLRAAAPMLSDPAEVAHLDLDELIAALVAQSPNLSTFFLRGLEAEERVVRTEINLQRALRAAIESGQLVPIGMLHVPPHAEVQVVAVYTPSGSTRPHIQGTARKQDSRIFLRLLEFDAARAAHLPEFAALQRRDIDELPVRDLMVRSTVCRSMLELGQPHINFGAMDKGEKRERKIWIQNRSEWALRYYIRKSGSIASGDIRLGLGRYGVVPGYGKRGVDFVFSPSLSGPFYERLLVENIADHDNDQPVVLKAAVRKVANFATDPSALDFGTCRAGQVSMPESVLVSNTTNKARAFVVRIDDALVPPVPLDVLVATSDDSVTHRTLSREEEEEVETLLQKLKIAERKGNTDKLAKYRERLQHLGAPVPPAARTDAAADAGTDASSDTGDAPADAAARHAAAPASGAVAGAAHAVALVWPPSRAHGDESRTSLTLHLAAQQSQKLLLRVRVPRGARAADVHVGLRVHEVKNSDETRHIHIHARTEP</sequence>
<proteinExistence type="predicted"/>
<feature type="region of interest" description="Disordered" evidence="1">
    <location>
        <begin position="1"/>
        <end position="38"/>
    </location>
</feature>
<dbReference type="Proteomes" id="UP000818624">
    <property type="component" value="Chromosome 1"/>
</dbReference>
<feature type="region of interest" description="Disordered" evidence="1">
    <location>
        <begin position="880"/>
        <end position="911"/>
    </location>
</feature>
<feature type="region of interest" description="Disordered" evidence="1">
    <location>
        <begin position="960"/>
        <end position="1034"/>
    </location>
</feature>
<feature type="region of interest" description="Disordered" evidence="1">
    <location>
        <begin position="841"/>
        <end position="866"/>
    </location>
</feature>
<dbReference type="PANTHER" id="PTHR39211:SF1">
    <property type="entry name" value="ABNORMAL SPINDLE-LIKE MICROCEPHALY-ASSOCIATED PROTEIN ASH DOMAIN-CONTAINING PROTEIN"/>
    <property type="match status" value="1"/>
</dbReference>
<feature type="compositionally biased region" description="Gly residues" evidence="1">
    <location>
        <begin position="999"/>
        <end position="1009"/>
    </location>
</feature>
<dbReference type="InterPro" id="IPR013783">
    <property type="entry name" value="Ig-like_fold"/>
</dbReference>
<organism evidence="2 3">
    <name type="scientific">Malassezia furfur</name>
    <name type="common">Pityriasis versicolor infection agent</name>
    <name type="synonym">Pityrosporum furfur</name>
    <dbReference type="NCBI Taxonomy" id="55194"/>
    <lineage>
        <taxon>Eukaryota</taxon>
        <taxon>Fungi</taxon>
        <taxon>Dikarya</taxon>
        <taxon>Basidiomycota</taxon>
        <taxon>Ustilaginomycotina</taxon>
        <taxon>Malasseziomycetes</taxon>
        <taxon>Malasseziales</taxon>
        <taxon>Malasseziaceae</taxon>
        <taxon>Malassezia</taxon>
    </lineage>
</organism>
<feature type="compositionally biased region" description="Low complexity" evidence="1">
    <location>
        <begin position="989"/>
        <end position="998"/>
    </location>
</feature>
<evidence type="ECO:0000313" key="2">
    <source>
        <dbReference type="EMBL" id="WFD46989.1"/>
    </source>
</evidence>
<evidence type="ECO:0000313" key="3">
    <source>
        <dbReference type="Proteomes" id="UP000818624"/>
    </source>
</evidence>
<keyword evidence="3" id="KW-1185">Reference proteome</keyword>
<name>A0ABY8EPX4_MALFU</name>
<feature type="compositionally biased region" description="Basic and acidic residues" evidence="1">
    <location>
        <begin position="971"/>
        <end position="985"/>
    </location>
</feature>
<feature type="region of interest" description="Disordered" evidence="1">
    <location>
        <begin position="449"/>
        <end position="542"/>
    </location>
</feature>
<accession>A0ABY8EPX4</accession>
<dbReference type="Gene3D" id="2.60.40.10">
    <property type="entry name" value="Immunoglobulins"/>
    <property type="match status" value="1"/>
</dbReference>
<feature type="region of interest" description="Disordered" evidence="1">
    <location>
        <begin position="1404"/>
        <end position="1437"/>
    </location>
</feature>
<feature type="compositionally biased region" description="Low complexity" evidence="1">
    <location>
        <begin position="503"/>
        <end position="519"/>
    </location>
</feature>
<dbReference type="PANTHER" id="PTHR39211">
    <property type="entry name" value="CHROMOSOME 7, WHOLE GENOME SHOTGUN SEQUENCE"/>
    <property type="match status" value="1"/>
</dbReference>
<feature type="compositionally biased region" description="Basic and acidic residues" evidence="1">
    <location>
        <begin position="848"/>
        <end position="866"/>
    </location>
</feature>
<dbReference type="EMBL" id="CP046234">
    <property type="protein sequence ID" value="WFD46989.1"/>
    <property type="molecule type" value="Genomic_DNA"/>
</dbReference>
<feature type="compositionally biased region" description="Low complexity" evidence="1">
    <location>
        <begin position="1010"/>
        <end position="1034"/>
    </location>
</feature>
<feature type="compositionally biased region" description="Low complexity" evidence="1">
    <location>
        <begin position="18"/>
        <end position="38"/>
    </location>
</feature>
<feature type="compositionally biased region" description="Low complexity" evidence="1">
    <location>
        <begin position="1410"/>
        <end position="1437"/>
    </location>
</feature>